<comment type="caution">
    <text evidence="1">The sequence shown here is derived from an EMBL/GenBank/DDBJ whole genome shotgun (WGS) entry which is preliminary data.</text>
</comment>
<dbReference type="AlphaFoldDB" id="A0AAW0BLJ0"/>
<accession>A0AAW0BLJ0</accession>
<keyword evidence="2" id="KW-1185">Reference proteome</keyword>
<protein>
    <submittedName>
        <fullName evidence="1">RNA polymerase II mediator complex subunit</fullName>
    </submittedName>
</protein>
<evidence type="ECO:0000313" key="1">
    <source>
        <dbReference type="EMBL" id="KAK7026714.1"/>
    </source>
</evidence>
<dbReference type="Proteomes" id="UP001383192">
    <property type="component" value="Unassembled WGS sequence"/>
</dbReference>
<name>A0AAW0BLJ0_9AGAR</name>
<evidence type="ECO:0000313" key="2">
    <source>
        <dbReference type="Proteomes" id="UP001383192"/>
    </source>
</evidence>
<proteinExistence type="predicted"/>
<sequence>MFPEILMLINDTAAASMLADGLWIRYRLSLDWAYYEFVGTTSTEPHFPLPITNIPVLDISEDLGQPAKVIRQRLCEADPFRQGVYRNLSIVREAFKRTLQLTEETTEELSKQTVAASRMAFGKGTEGKIQLRCADDNGSEISGKSINDGLRRVTDVISKMSFGLDALRDSLGRTEELHRVLNYVTEPLRDNPSGLPVISSDIQDVLIPVLSTKLEVLLDPIQGDSSDHDFHTAGDHPDRIAYPLLLETLYYLLDEIANDAKLGAGDPFHFYPDTSLSALPLDLPPEYHLQLKSLISELPTPQSIADL</sequence>
<organism evidence="1 2">
    <name type="scientific">Paramarasmius palmivorus</name>
    <dbReference type="NCBI Taxonomy" id="297713"/>
    <lineage>
        <taxon>Eukaryota</taxon>
        <taxon>Fungi</taxon>
        <taxon>Dikarya</taxon>
        <taxon>Basidiomycota</taxon>
        <taxon>Agaricomycotina</taxon>
        <taxon>Agaricomycetes</taxon>
        <taxon>Agaricomycetidae</taxon>
        <taxon>Agaricales</taxon>
        <taxon>Marasmiineae</taxon>
        <taxon>Marasmiaceae</taxon>
        <taxon>Paramarasmius</taxon>
    </lineage>
</organism>
<reference evidence="1 2" key="1">
    <citation type="submission" date="2024-01" db="EMBL/GenBank/DDBJ databases">
        <title>A draft genome for a cacao thread blight-causing isolate of Paramarasmius palmivorus.</title>
        <authorList>
            <person name="Baruah I.K."/>
            <person name="Bukari Y."/>
            <person name="Amoako-Attah I."/>
            <person name="Meinhardt L.W."/>
            <person name="Bailey B.A."/>
            <person name="Cohen S.P."/>
        </authorList>
    </citation>
    <scope>NUCLEOTIDE SEQUENCE [LARGE SCALE GENOMIC DNA]</scope>
    <source>
        <strain evidence="1 2">GH-12</strain>
    </source>
</reference>
<dbReference type="EMBL" id="JAYKXP010000101">
    <property type="protein sequence ID" value="KAK7026714.1"/>
    <property type="molecule type" value="Genomic_DNA"/>
</dbReference>
<gene>
    <name evidence="1" type="primary">SRB8_2</name>
    <name evidence="1" type="ORF">VNI00_015487</name>
</gene>